<keyword evidence="4" id="KW-1185">Reference proteome</keyword>
<dbReference type="AlphaFoldDB" id="A0A2S0HUT5"/>
<name>A0A2S0HUT5_9FLAO</name>
<dbReference type="GO" id="GO:0042834">
    <property type="term" value="F:peptidoglycan binding"/>
    <property type="evidence" value="ECO:0007669"/>
    <property type="project" value="InterPro"/>
</dbReference>
<protein>
    <submittedName>
        <fullName evidence="3">Translation initiation factor IF-2</fullName>
    </submittedName>
</protein>
<keyword evidence="3" id="KW-0396">Initiation factor</keyword>
<dbReference type="Pfam" id="PF05036">
    <property type="entry name" value="SPOR"/>
    <property type="match status" value="1"/>
</dbReference>
<proteinExistence type="predicted"/>
<dbReference type="RefSeq" id="WP_105215037.1">
    <property type="nucleotide sequence ID" value="NZ_CP027062.1"/>
</dbReference>
<feature type="chain" id="PRO_5015782185" evidence="1">
    <location>
        <begin position="26"/>
        <end position="134"/>
    </location>
</feature>
<evidence type="ECO:0000259" key="2">
    <source>
        <dbReference type="Pfam" id="PF05036"/>
    </source>
</evidence>
<evidence type="ECO:0000256" key="1">
    <source>
        <dbReference type="SAM" id="SignalP"/>
    </source>
</evidence>
<dbReference type="SUPFAM" id="SSF110997">
    <property type="entry name" value="Sporulation related repeat"/>
    <property type="match status" value="1"/>
</dbReference>
<feature type="domain" description="SPOR" evidence="2">
    <location>
        <begin position="56"/>
        <end position="125"/>
    </location>
</feature>
<evidence type="ECO:0000313" key="3">
    <source>
        <dbReference type="EMBL" id="AVI50304.1"/>
    </source>
</evidence>
<dbReference type="Gene3D" id="3.30.70.1070">
    <property type="entry name" value="Sporulation related repeat"/>
    <property type="match status" value="1"/>
</dbReference>
<accession>A0A2S0HUT5</accession>
<keyword evidence="1" id="KW-0732">Signal</keyword>
<dbReference type="InterPro" id="IPR036680">
    <property type="entry name" value="SPOR-like_sf"/>
</dbReference>
<organism evidence="3 4">
    <name type="scientific">Pukyongia salina</name>
    <dbReference type="NCBI Taxonomy" id="2094025"/>
    <lineage>
        <taxon>Bacteria</taxon>
        <taxon>Pseudomonadati</taxon>
        <taxon>Bacteroidota</taxon>
        <taxon>Flavobacteriia</taxon>
        <taxon>Flavobacteriales</taxon>
        <taxon>Flavobacteriaceae</taxon>
        <taxon>Pukyongia</taxon>
    </lineage>
</organism>
<feature type="signal peptide" evidence="1">
    <location>
        <begin position="1"/>
        <end position="25"/>
    </location>
</feature>
<dbReference type="OrthoDB" id="2473397at2"/>
<dbReference type="EMBL" id="CP027062">
    <property type="protein sequence ID" value="AVI50304.1"/>
    <property type="molecule type" value="Genomic_DNA"/>
</dbReference>
<reference evidence="3 4" key="1">
    <citation type="submission" date="2018-02" db="EMBL/GenBank/DDBJ databases">
        <title>Genomic analysis of the strain RR4-38 isolated from a seawater recirculating aquaculture system.</title>
        <authorList>
            <person name="Kim Y.-S."/>
            <person name="Jang Y.H."/>
            <person name="Kim K.-H."/>
        </authorList>
    </citation>
    <scope>NUCLEOTIDE SEQUENCE [LARGE SCALE GENOMIC DNA]</scope>
    <source>
        <strain evidence="3 4">RR4-38</strain>
    </source>
</reference>
<gene>
    <name evidence="3" type="ORF">C5O00_03630</name>
</gene>
<dbReference type="InterPro" id="IPR007730">
    <property type="entry name" value="SPOR-like_dom"/>
</dbReference>
<dbReference type="GO" id="GO:0003743">
    <property type="term" value="F:translation initiation factor activity"/>
    <property type="evidence" value="ECO:0007669"/>
    <property type="project" value="UniProtKB-KW"/>
</dbReference>
<evidence type="ECO:0000313" key="4">
    <source>
        <dbReference type="Proteomes" id="UP000238442"/>
    </source>
</evidence>
<dbReference type="Proteomes" id="UP000238442">
    <property type="component" value="Chromosome"/>
</dbReference>
<keyword evidence="3" id="KW-0648">Protein biosynthesis</keyword>
<sequence length="134" mass="15680">MRLSHFHKLFIFSILICFTVNNISAQQATVTVNQDAQIPQLLELKKSLEKENKLSDGYTIQLYYGELNRANSVIRKYRNIYSAWPASIEYETPNYKVWVGNFSTRLEADRALIEIQRDFSSAFILKPERKKKSK</sequence>
<dbReference type="KEGG" id="aue:C5O00_03630"/>